<dbReference type="Proteomes" id="UP001396898">
    <property type="component" value="Unassembled WGS sequence"/>
</dbReference>
<evidence type="ECO:0000256" key="1">
    <source>
        <dbReference type="SAM" id="MobiDB-lite"/>
    </source>
</evidence>
<proteinExistence type="predicted"/>
<evidence type="ECO:0000313" key="2">
    <source>
        <dbReference type="EMBL" id="KAK8036563.1"/>
    </source>
</evidence>
<evidence type="ECO:0000313" key="3">
    <source>
        <dbReference type="Proteomes" id="UP001396898"/>
    </source>
</evidence>
<protein>
    <submittedName>
        <fullName evidence="2">Uncharacterized protein</fullName>
    </submittedName>
</protein>
<dbReference type="EMBL" id="JAQQWI010000004">
    <property type="protein sequence ID" value="KAK8036563.1"/>
    <property type="molecule type" value="Genomic_DNA"/>
</dbReference>
<organism evidence="2 3">
    <name type="scientific">Apiospora marii</name>
    <dbReference type="NCBI Taxonomy" id="335849"/>
    <lineage>
        <taxon>Eukaryota</taxon>
        <taxon>Fungi</taxon>
        <taxon>Dikarya</taxon>
        <taxon>Ascomycota</taxon>
        <taxon>Pezizomycotina</taxon>
        <taxon>Sordariomycetes</taxon>
        <taxon>Xylariomycetidae</taxon>
        <taxon>Amphisphaeriales</taxon>
        <taxon>Apiosporaceae</taxon>
        <taxon>Apiospora</taxon>
    </lineage>
</organism>
<gene>
    <name evidence="2" type="ORF">PG991_001700</name>
</gene>
<keyword evidence="3" id="KW-1185">Reference proteome</keyword>
<reference evidence="2 3" key="1">
    <citation type="submission" date="2023-01" db="EMBL/GenBank/DDBJ databases">
        <title>Analysis of 21 Apiospora genomes using comparative genomics revels a genus with tremendous synthesis potential of carbohydrate active enzymes and secondary metabolites.</title>
        <authorList>
            <person name="Sorensen T."/>
        </authorList>
    </citation>
    <scope>NUCLEOTIDE SEQUENCE [LARGE SCALE GENOMIC DNA]</scope>
    <source>
        <strain evidence="2 3">CBS 20057</strain>
    </source>
</reference>
<sequence length="97" mass="9929">MDLQHTIEVPAPSRAMAAPNPPLPESPLREVVMLLVSLDAQCDREGVEMSSSRNCAVAAKPEVGGPILGMKGANSAGAPLLAMTSLLGGHLSLSANL</sequence>
<accession>A0ABR1SQF2</accession>
<comment type="caution">
    <text evidence="2">The sequence shown here is derived from an EMBL/GenBank/DDBJ whole genome shotgun (WGS) entry which is preliminary data.</text>
</comment>
<feature type="region of interest" description="Disordered" evidence="1">
    <location>
        <begin position="1"/>
        <end position="23"/>
    </location>
</feature>
<name>A0ABR1SQF2_9PEZI</name>